<dbReference type="CDD" id="cd00067">
    <property type="entry name" value="GAL4"/>
    <property type="match status" value="1"/>
</dbReference>
<feature type="domain" description="Zn(2)-C6 fungal-type" evidence="7">
    <location>
        <begin position="158"/>
        <end position="188"/>
    </location>
</feature>
<dbReference type="Proteomes" id="UP000176998">
    <property type="component" value="Unassembled WGS sequence"/>
</dbReference>
<evidence type="ECO:0000256" key="3">
    <source>
        <dbReference type="ARBA" id="ARBA00023015"/>
    </source>
</evidence>
<name>A0A1G4AZI4_9PEZI</name>
<dbReference type="AlphaFoldDB" id="A0A1G4AZI4"/>
<dbReference type="GeneID" id="34563221"/>
<feature type="region of interest" description="Disordered" evidence="6">
    <location>
        <begin position="805"/>
        <end position="834"/>
    </location>
</feature>
<dbReference type="SMART" id="SM00906">
    <property type="entry name" value="Fungal_trans"/>
    <property type="match status" value="1"/>
</dbReference>
<dbReference type="GO" id="GO:0005634">
    <property type="term" value="C:nucleus"/>
    <property type="evidence" value="ECO:0007669"/>
    <property type="project" value="UniProtKB-SubCell"/>
</dbReference>
<proteinExistence type="predicted"/>
<evidence type="ECO:0000256" key="4">
    <source>
        <dbReference type="ARBA" id="ARBA00023163"/>
    </source>
</evidence>
<comment type="subcellular location">
    <subcellularLocation>
        <location evidence="1">Nucleus</location>
    </subcellularLocation>
</comment>
<keyword evidence="5" id="KW-0539">Nucleus</keyword>
<evidence type="ECO:0000259" key="7">
    <source>
        <dbReference type="PROSITE" id="PS50048"/>
    </source>
</evidence>
<protein>
    <recommendedName>
        <fullName evidence="7">Zn(2)-C6 fungal-type domain-containing protein</fullName>
    </recommendedName>
</protein>
<dbReference type="GO" id="GO:0006351">
    <property type="term" value="P:DNA-templated transcription"/>
    <property type="evidence" value="ECO:0007669"/>
    <property type="project" value="InterPro"/>
</dbReference>
<feature type="compositionally biased region" description="Low complexity" evidence="6">
    <location>
        <begin position="892"/>
        <end position="930"/>
    </location>
</feature>
<dbReference type="EMBL" id="MJBS01000097">
    <property type="protein sequence ID" value="OHE94554.1"/>
    <property type="molecule type" value="Genomic_DNA"/>
</dbReference>
<keyword evidence="2" id="KW-0479">Metal-binding</keyword>
<evidence type="ECO:0000256" key="6">
    <source>
        <dbReference type="SAM" id="MobiDB-lite"/>
    </source>
</evidence>
<dbReference type="GO" id="GO:0003677">
    <property type="term" value="F:DNA binding"/>
    <property type="evidence" value="ECO:0007669"/>
    <property type="project" value="InterPro"/>
</dbReference>
<evidence type="ECO:0000313" key="8">
    <source>
        <dbReference type="EMBL" id="OHE94554.1"/>
    </source>
</evidence>
<comment type="caution">
    <text evidence="8">The sequence shown here is derived from an EMBL/GenBank/DDBJ whole genome shotgun (WGS) entry which is preliminary data.</text>
</comment>
<dbReference type="InterPro" id="IPR001138">
    <property type="entry name" value="Zn2Cys6_DnaBD"/>
</dbReference>
<reference evidence="8 9" key="1">
    <citation type="submission" date="2016-09" db="EMBL/GenBank/DDBJ databases">
        <authorList>
            <person name="Capua I."/>
            <person name="De Benedictis P."/>
            <person name="Joannis T."/>
            <person name="Lombin L.H."/>
            <person name="Cattoli G."/>
        </authorList>
    </citation>
    <scope>NUCLEOTIDE SEQUENCE [LARGE SCALE GENOMIC DNA]</scope>
    <source>
        <strain evidence="8 9">IMI 309357</strain>
    </source>
</reference>
<evidence type="ECO:0000256" key="5">
    <source>
        <dbReference type="ARBA" id="ARBA00023242"/>
    </source>
</evidence>
<dbReference type="Gene3D" id="4.10.240.10">
    <property type="entry name" value="Zn(2)-C6 fungal-type DNA-binding domain"/>
    <property type="match status" value="1"/>
</dbReference>
<dbReference type="SMART" id="SM00066">
    <property type="entry name" value="GAL4"/>
    <property type="match status" value="1"/>
</dbReference>
<dbReference type="Pfam" id="PF04082">
    <property type="entry name" value="Fungal_trans"/>
    <property type="match status" value="1"/>
</dbReference>
<keyword evidence="3" id="KW-0805">Transcription regulation</keyword>
<feature type="compositionally biased region" description="Gly residues" evidence="6">
    <location>
        <begin position="931"/>
        <end position="940"/>
    </location>
</feature>
<dbReference type="PANTHER" id="PTHR47338:SF10">
    <property type="entry name" value="TRANSCRIPTION FACTOR DOMAIN-CONTAINING PROTEIN-RELATED"/>
    <property type="match status" value="1"/>
</dbReference>
<dbReference type="InterPro" id="IPR050815">
    <property type="entry name" value="TF_fung"/>
</dbReference>
<gene>
    <name evidence="8" type="ORF">CORC01_10082</name>
</gene>
<dbReference type="PROSITE" id="PS00463">
    <property type="entry name" value="ZN2_CY6_FUNGAL_1"/>
    <property type="match status" value="1"/>
</dbReference>
<feature type="region of interest" description="Disordered" evidence="6">
    <location>
        <begin position="876"/>
        <end position="942"/>
    </location>
</feature>
<dbReference type="GO" id="GO:0000981">
    <property type="term" value="F:DNA-binding transcription factor activity, RNA polymerase II-specific"/>
    <property type="evidence" value="ECO:0007669"/>
    <property type="project" value="InterPro"/>
</dbReference>
<dbReference type="STRING" id="1209926.A0A1G4AZI4"/>
<dbReference type="CDD" id="cd12148">
    <property type="entry name" value="fungal_TF_MHR"/>
    <property type="match status" value="1"/>
</dbReference>
<organism evidence="8 9">
    <name type="scientific">Colletotrichum orchidophilum</name>
    <dbReference type="NCBI Taxonomy" id="1209926"/>
    <lineage>
        <taxon>Eukaryota</taxon>
        <taxon>Fungi</taxon>
        <taxon>Dikarya</taxon>
        <taxon>Ascomycota</taxon>
        <taxon>Pezizomycotina</taxon>
        <taxon>Sordariomycetes</taxon>
        <taxon>Hypocreomycetidae</taxon>
        <taxon>Glomerellales</taxon>
        <taxon>Glomerellaceae</taxon>
        <taxon>Colletotrichum</taxon>
    </lineage>
</organism>
<dbReference type="OrthoDB" id="4456959at2759"/>
<keyword evidence="4" id="KW-0804">Transcription</keyword>
<dbReference type="RefSeq" id="XP_022471716.1">
    <property type="nucleotide sequence ID" value="XM_022621711.1"/>
</dbReference>
<dbReference type="InterPro" id="IPR007219">
    <property type="entry name" value="XnlR_reg_dom"/>
</dbReference>
<evidence type="ECO:0000313" key="9">
    <source>
        <dbReference type="Proteomes" id="UP000176998"/>
    </source>
</evidence>
<dbReference type="PROSITE" id="PS50048">
    <property type="entry name" value="ZN2_CY6_FUNGAL_2"/>
    <property type="match status" value="1"/>
</dbReference>
<dbReference type="SUPFAM" id="SSF57701">
    <property type="entry name" value="Zn2/Cys6 DNA-binding domain"/>
    <property type="match status" value="1"/>
</dbReference>
<sequence length="1041" mass="113341">MSHHGLVIEIPKANQIETLGPSRTSDIGTKTVRLSRDWGRHALGSVFAWCTDTDAPHSAVKGNGETVCNSLAFSRNNSQPALRTAVTCVTLHPEFDYPISSRPSHTDSWHGRETHFRHSPYLPCRGLGGKFSRLMMDTDDGVQADLPGSAANASEPLACVTCRSRKLKCDRVKPACSRCLKVKGECVYPESRRKPAFKRKNVKELEERLAQVEDLLKEAAGKTNGGLSSEGDLDSRINIGMDDFHVDIETIMAMQNGTFGETSGFHSGVNMDKSVPPSQPQQPSFANSSSGELIGLGLSEALPPFEMMEELNKSFFERQQHFIPIIHPGRYLQAFYSAPHKRPPMCLQYAVWSMASNGHEKYSQYHDIFYQRARQYADADEMKGFGEHFLTIQHAQAWALIATDEARSLFFTRAAMSSAKCVRLVEMMGLHRIDGDGQEMAPTLAPPTSWVDLEERRRAFWGAYCIDCHASIATGWPTLIDPHDITTHLPSSEEAFNAAREEQTSSLPQAFQGASYSTFAGAVVMCYIFNMLLKHVHWERPNDRPADVEYGEFWKRHRDIDNMLSSAFMFLPERFRLPQSIRDPTSVHTNLNLHASVICLHHAAIDRIERNKLPEQLKAASELRLRTAAEEVVSIIKLTSHMNSGYKSPMVALSLYSAASVYVYTAKCNLDTGFSAADLQNLKFIINAMEAMGRRHMITQAFLQQTFMDIERNGLSGVIDLPNLSNYKNLFGWSSSNIPLLARTSISKHTEIQSPLPGRLPLGNPKGTAYEHYPRLHPDRGCNTPISMGGSKHWLGKFDQVIDTGPSFLASPGDPRDKGSNKRKRTEATTMNPEVPKLAQAVAFAYQPVPTASGIDGIGGFGSGLLRGSGMVGPAAASQVSIPHRSPAAAQPSPTSQSTGGSGSSTTTTTTNTPTGPGHGSTSSPDDGGMQSEGGTGGGNVNEIIDITSIQNSMLGTSAAGPSSESTLTTTWDSRGLQYAPSTDPISFMNGNFDSMPVGMGMGIDPWTLLANVGDLTWTENGEVSTAAAASGGLNGNGTTE</sequence>
<accession>A0A1G4AZI4</accession>
<evidence type="ECO:0000256" key="1">
    <source>
        <dbReference type="ARBA" id="ARBA00004123"/>
    </source>
</evidence>
<dbReference type="InterPro" id="IPR036864">
    <property type="entry name" value="Zn2-C6_fun-type_DNA-bd_sf"/>
</dbReference>
<evidence type="ECO:0000256" key="2">
    <source>
        <dbReference type="ARBA" id="ARBA00022723"/>
    </source>
</evidence>
<keyword evidence="9" id="KW-1185">Reference proteome</keyword>
<dbReference type="GO" id="GO:0008270">
    <property type="term" value="F:zinc ion binding"/>
    <property type="evidence" value="ECO:0007669"/>
    <property type="project" value="InterPro"/>
</dbReference>
<dbReference type="PANTHER" id="PTHR47338">
    <property type="entry name" value="ZN(II)2CYS6 TRANSCRIPTION FACTOR (EUROFUNG)-RELATED"/>
    <property type="match status" value="1"/>
</dbReference>
<dbReference type="Pfam" id="PF00172">
    <property type="entry name" value="Zn_clus"/>
    <property type="match status" value="1"/>
</dbReference>